<accession>A0A419F4E2</accession>
<dbReference type="Pfam" id="PF04909">
    <property type="entry name" value="Amidohydro_2"/>
    <property type="match status" value="1"/>
</dbReference>
<proteinExistence type="predicted"/>
<feature type="domain" description="Amidohydrolase-related" evidence="2">
    <location>
        <begin position="53"/>
        <end position="363"/>
    </location>
</feature>
<keyword evidence="1" id="KW-0456">Lyase</keyword>
<dbReference type="GO" id="GO:0016831">
    <property type="term" value="F:carboxy-lyase activity"/>
    <property type="evidence" value="ECO:0007669"/>
    <property type="project" value="InterPro"/>
</dbReference>
<dbReference type="Gene3D" id="3.20.20.140">
    <property type="entry name" value="Metal-dependent hydrolases"/>
    <property type="match status" value="1"/>
</dbReference>
<comment type="caution">
    <text evidence="3">The sequence shown here is derived from an EMBL/GenBank/DDBJ whole genome shotgun (WGS) entry which is preliminary data.</text>
</comment>
<protein>
    <submittedName>
        <fullName evidence="3">Amidohydrolase</fullName>
    </submittedName>
</protein>
<dbReference type="PANTHER" id="PTHR21240">
    <property type="entry name" value="2-AMINO-3-CARBOXYLMUCONATE-6-SEMIALDEHYDE DECARBOXYLASE"/>
    <property type="match status" value="1"/>
</dbReference>
<dbReference type="SUPFAM" id="SSF51556">
    <property type="entry name" value="Metallo-dependent hydrolases"/>
    <property type="match status" value="1"/>
</dbReference>
<organism evidence="3 4">
    <name type="scientific">Candidatus Abyssobacteria bacterium SURF_17</name>
    <dbReference type="NCBI Taxonomy" id="2093361"/>
    <lineage>
        <taxon>Bacteria</taxon>
        <taxon>Pseudomonadati</taxon>
        <taxon>Candidatus Hydrogenedentota</taxon>
        <taxon>Candidatus Abyssobacteria</taxon>
    </lineage>
</organism>
<dbReference type="AlphaFoldDB" id="A0A419F4E2"/>
<name>A0A419F4E2_9BACT</name>
<dbReference type="InterPro" id="IPR006680">
    <property type="entry name" value="Amidohydro-rel"/>
</dbReference>
<evidence type="ECO:0000313" key="3">
    <source>
        <dbReference type="EMBL" id="RJP73155.1"/>
    </source>
</evidence>
<dbReference type="PANTHER" id="PTHR21240:SF19">
    <property type="entry name" value="CATALYTIC_ HYDROLASE"/>
    <property type="match status" value="1"/>
</dbReference>
<dbReference type="GO" id="GO:0016787">
    <property type="term" value="F:hydrolase activity"/>
    <property type="evidence" value="ECO:0007669"/>
    <property type="project" value="UniProtKB-KW"/>
</dbReference>
<evidence type="ECO:0000259" key="2">
    <source>
        <dbReference type="Pfam" id="PF04909"/>
    </source>
</evidence>
<keyword evidence="3" id="KW-0378">Hydrolase</keyword>
<evidence type="ECO:0000256" key="1">
    <source>
        <dbReference type="ARBA" id="ARBA00023239"/>
    </source>
</evidence>
<evidence type="ECO:0000313" key="4">
    <source>
        <dbReference type="Proteomes" id="UP000285961"/>
    </source>
</evidence>
<dbReference type="InterPro" id="IPR032465">
    <property type="entry name" value="ACMSD"/>
</dbReference>
<gene>
    <name evidence="3" type="ORF">C4532_04870</name>
</gene>
<sequence>MTLENSSRNCRGAHIGAPGRLAAGGHAGPPLQEYHSIFGTEGQILEGGSPMIVDAHVHLNDEKWRPKAFKTGLGRIISASLAKYTGEFSDPDELVKGADDQFTDPTGKLLIADMDEASVDVSVICTVDYAMGADEPCSGTPDCAPIAEVNRIFGEIARKHPKRLVHLVAVDPRRKDAVKILEEGVTKQGARGLKLHPTTGFYPDDPVCYPLYQKALELNVPVLFHTGTQPAPMKAKYARPVFVDSAAADFPDLKMVMAHVGHCWWEEALALAGTKWNLYIDISGWQRTFLYYPNEFYHMLRYALDEIGPWRVMYGTDNPYLQLVLSSKQWVGAVKNAVNCEMYQFSKEEIDIVLGAAAERVYKIG</sequence>
<dbReference type="InterPro" id="IPR032466">
    <property type="entry name" value="Metal_Hydrolase"/>
</dbReference>
<dbReference type="Proteomes" id="UP000285961">
    <property type="component" value="Unassembled WGS sequence"/>
</dbReference>
<reference evidence="3 4" key="1">
    <citation type="journal article" date="2017" name="ISME J.">
        <title>Energy and carbon metabolisms in a deep terrestrial subsurface fluid microbial community.</title>
        <authorList>
            <person name="Momper L."/>
            <person name="Jungbluth S.P."/>
            <person name="Lee M.D."/>
            <person name="Amend J.P."/>
        </authorList>
    </citation>
    <scope>NUCLEOTIDE SEQUENCE [LARGE SCALE GENOMIC DNA]</scope>
    <source>
        <strain evidence="3">SURF_17</strain>
    </source>
</reference>
<dbReference type="EMBL" id="QZKI01000031">
    <property type="protein sequence ID" value="RJP73155.1"/>
    <property type="molecule type" value="Genomic_DNA"/>
</dbReference>